<evidence type="ECO:0000256" key="1">
    <source>
        <dbReference type="ARBA" id="ARBA00023157"/>
    </source>
</evidence>
<dbReference type="Gene3D" id="3.20.20.80">
    <property type="entry name" value="Glycosidases"/>
    <property type="match status" value="1"/>
</dbReference>
<evidence type="ECO:0000313" key="5">
    <source>
        <dbReference type="Proteomes" id="UP000551758"/>
    </source>
</evidence>
<dbReference type="InterPro" id="IPR029070">
    <property type="entry name" value="Chitinase_insertion_sf"/>
</dbReference>
<dbReference type="PROSITE" id="PS51910">
    <property type="entry name" value="GH18_2"/>
    <property type="match status" value="1"/>
</dbReference>
<feature type="region of interest" description="Disordered" evidence="2">
    <location>
        <begin position="139"/>
        <end position="169"/>
    </location>
</feature>
<gene>
    <name evidence="4" type="ORF">HPG69_000967</name>
</gene>
<keyword evidence="5" id="KW-1185">Reference proteome</keyword>
<dbReference type="Proteomes" id="UP000551758">
    <property type="component" value="Unassembled WGS sequence"/>
</dbReference>
<dbReference type="GO" id="GO:0006032">
    <property type="term" value="P:chitin catabolic process"/>
    <property type="evidence" value="ECO:0007669"/>
    <property type="project" value="TreeGrafter"/>
</dbReference>
<proteinExistence type="predicted"/>
<dbReference type="PANTHER" id="PTHR11177:SF188">
    <property type="entry name" value="ACIDIC MAMMALIAN CHITINASE"/>
    <property type="match status" value="1"/>
</dbReference>
<organism evidence="4 5">
    <name type="scientific">Diceros bicornis minor</name>
    <name type="common">South-central black rhinoceros</name>
    <dbReference type="NCBI Taxonomy" id="77932"/>
    <lineage>
        <taxon>Eukaryota</taxon>
        <taxon>Metazoa</taxon>
        <taxon>Chordata</taxon>
        <taxon>Craniata</taxon>
        <taxon>Vertebrata</taxon>
        <taxon>Euteleostomi</taxon>
        <taxon>Mammalia</taxon>
        <taxon>Eutheria</taxon>
        <taxon>Laurasiatheria</taxon>
        <taxon>Perissodactyla</taxon>
        <taxon>Rhinocerotidae</taxon>
        <taxon>Diceros</taxon>
    </lineage>
</organism>
<evidence type="ECO:0000313" key="4">
    <source>
        <dbReference type="EMBL" id="KAF5911002.1"/>
    </source>
</evidence>
<dbReference type="FunFam" id="3.10.50.10:FF:000001">
    <property type="entry name" value="Chitinase 3-like 1"/>
    <property type="match status" value="1"/>
</dbReference>
<dbReference type="InterPro" id="IPR017853">
    <property type="entry name" value="GH"/>
</dbReference>
<dbReference type="GO" id="GO:0008061">
    <property type="term" value="F:chitin binding"/>
    <property type="evidence" value="ECO:0007669"/>
    <property type="project" value="TreeGrafter"/>
</dbReference>
<accession>A0A7J7E5B5</accession>
<dbReference type="SUPFAM" id="SSF54556">
    <property type="entry name" value="Chitinase insertion domain"/>
    <property type="match status" value="1"/>
</dbReference>
<reference evidence="4 5" key="1">
    <citation type="journal article" date="2020" name="Mol. Biol. Evol.">
        <title>Interspecific Gene Flow and the Evolution of Specialization in Black and White Rhinoceros.</title>
        <authorList>
            <person name="Moodley Y."/>
            <person name="Westbury M.V."/>
            <person name="Russo I.M."/>
            <person name="Gopalakrishnan S."/>
            <person name="Rakotoarivelo A."/>
            <person name="Olsen R.A."/>
            <person name="Prost S."/>
            <person name="Tunstall T."/>
            <person name="Ryder O.A."/>
            <person name="Dalen L."/>
            <person name="Bruford M.W."/>
        </authorList>
    </citation>
    <scope>NUCLEOTIDE SEQUENCE [LARGE SCALE GENOMIC DNA]</scope>
    <source>
        <strain evidence="4">SBR-YM</strain>
        <tissue evidence="4">Skin</tissue>
    </source>
</reference>
<dbReference type="GO" id="GO:0005975">
    <property type="term" value="P:carbohydrate metabolic process"/>
    <property type="evidence" value="ECO:0007669"/>
    <property type="project" value="InterPro"/>
</dbReference>
<dbReference type="Gene3D" id="3.10.50.10">
    <property type="match status" value="1"/>
</dbReference>
<dbReference type="InterPro" id="IPR050314">
    <property type="entry name" value="Glycosyl_Hydrlase_18"/>
</dbReference>
<dbReference type="InterPro" id="IPR001223">
    <property type="entry name" value="Glyco_hydro18_cat"/>
</dbReference>
<evidence type="ECO:0000259" key="3">
    <source>
        <dbReference type="PROSITE" id="PS51910"/>
    </source>
</evidence>
<dbReference type="PANTHER" id="PTHR11177">
    <property type="entry name" value="CHITINASE"/>
    <property type="match status" value="1"/>
</dbReference>
<dbReference type="GO" id="GO:0005576">
    <property type="term" value="C:extracellular region"/>
    <property type="evidence" value="ECO:0007669"/>
    <property type="project" value="TreeGrafter"/>
</dbReference>
<comment type="caution">
    <text evidence="4">The sequence shown here is derived from an EMBL/GenBank/DDBJ whole genome shotgun (WGS) entry which is preliminary data.</text>
</comment>
<protein>
    <recommendedName>
        <fullName evidence="3">GH18 domain-containing protein</fullName>
    </recommendedName>
</protein>
<keyword evidence="1" id="KW-1015">Disulfide bond</keyword>
<name>A0A7J7E5B5_DICBM</name>
<sequence length="231" mass="24490">MKDWTDNGAPAEKLIIGFPAYGHTFILSNPSNTGIGAPTPGAGPAGPYTRQAGFWVYYEVGRLGCTIEILSAPSWKTEPLRHGMPLRLCPMPIRVTSGLAVTVRSFSIKNSFGGAMVWAINLDDFTGTFCNQNSCTTLAQPTEPVTPPPSSRSRSGRQTGSSSPGGSSGGSGFCASKAHGLCPVVNNRNAFWHCLNGIIYLRTARPGLSWIAATIVATGHKPDMCLHPHGF</sequence>
<feature type="compositionally biased region" description="Low complexity" evidence="2">
    <location>
        <begin position="151"/>
        <end position="165"/>
    </location>
</feature>
<dbReference type="SUPFAM" id="SSF51445">
    <property type="entry name" value="(Trans)glycosidases"/>
    <property type="match status" value="1"/>
</dbReference>
<dbReference type="AlphaFoldDB" id="A0A7J7E5B5"/>
<dbReference type="EMBL" id="JACDTQ010004046">
    <property type="protein sequence ID" value="KAF5911002.1"/>
    <property type="molecule type" value="Genomic_DNA"/>
</dbReference>
<evidence type="ECO:0000256" key="2">
    <source>
        <dbReference type="SAM" id="MobiDB-lite"/>
    </source>
</evidence>
<dbReference type="GO" id="GO:0004568">
    <property type="term" value="F:chitinase activity"/>
    <property type="evidence" value="ECO:0007669"/>
    <property type="project" value="TreeGrafter"/>
</dbReference>
<feature type="domain" description="GH18" evidence="3">
    <location>
        <begin position="1"/>
        <end position="140"/>
    </location>
</feature>